<evidence type="ECO:0000313" key="1">
    <source>
        <dbReference type="EMBL" id="WOH15590.1"/>
    </source>
</evidence>
<dbReference type="EMBL" id="CP093351">
    <property type="protein sequence ID" value="WOH15590.1"/>
    <property type="molecule type" value="Genomic_DNA"/>
</dbReference>
<dbReference type="AlphaFoldDB" id="A0A175YGD8"/>
<dbReference type="PANTHER" id="PTHR15907">
    <property type="entry name" value="DUF614 FAMILY PROTEIN-RELATED"/>
    <property type="match status" value="1"/>
</dbReference>
<dbReference type="OMA" id="TLMQHEK"/>
<sequence length="154" mass="16993">MASSDATPATPTMHYAYPSPWSTGLCECCSDMPSCCLTWCCPCVTFGRIADIVDKGSPDCCISGCLYFLTLITCCSCIYSCVYRTKMREHFLLAESPCGDCVLNCCCQSCALCQEYRELRNRGFDMSLGWEGNKGRQIREVGMTIPVSPAGMMR</sequence>
<accession>A0A175YGD8</accession>
<organism evidence="1 2">
    <name type="scientific">Daucus carota subsp. sativus</name>
    <name type="common">Carrot</name>
    <dbReference type="NCBI Taxonomy" id="79200"/>
    <lineage>
        <taxon>Eukaryota</taxon>
        <taxon>Viridiplantae</taxon>
        <taxon>Streptophyta</taxon>
        <taxon>Embryophyta</taxon>
        <taxon>Tracheophyta</taxon>
        <taxon>Spermatophyta</taxon>
        <taxon>Magnoliopsida</taxon>
        <taxon>eudicotyledons</taxon>
        <taxon>Gunneridae</taxon>
        <taxon>Pentapetalae</taxon>
        <taxon>asterids</taxon>
        <taxon>campanulids</taxon>
        <taxon>Apiales</taxon>
        <taxon>Apiaceae</taxon>
        <taxon>Apioideae</taxon>
        <taxon>Scandiceae</taxon>
        <taxon>Daucinae</taxon>
        <taxon>Daucus</taxon>
        <taxon>Daucus sect. Daucus</taxon>
    </lineage>
</organism>
<dbReference type="Pfam" id="PF04749">
    <property type="entry name" value="PLAC8"/>
    <property type="match status" value="1"/>
</dbReference>
<reference evidence="1" key="1">
    <citation type="journal article" date="2016" name="Nat. Genet.">
        <title>A high-quality carrot genome assembly provides new insights into carotenoid accumulation and asterid genome evolution.</title>
        <authorList>
            <person name="Iorizzo M."/>
            <person name="Ellison S."/>
            <person name="Senalik D."/>
            <person name="Zeng P."/>
            <person name="Satapoomin P."/>
            <person name="Huang J."/>
            <person name="Bowman M."/>
            <person name="Iovene M."/>
            <person name="Sanseverino W."/>
            <person name="Cavagnaro P."/>
            <person name="Yildiz M."/>
            <person name="Macko-Podgorni A."/>
            <person name="Moranska E."/>
            <person name="Grzebelus E."/>
            <person name="Grzebelus D."/>
            <person name="Ashrafi H."/>
            <person name="Zheng Z."/>
            <person name="Cheng S."/>
            <person name="Spooner D."/>
            <person name="Van Deynze A."/>
            <person name="Simon P."/>
        </authorList>
    </citation>
    <scope>NUCLEOTIDE SEQUENCE</scope>
    <source>
        <tissue evidence="1">Leaf</tissue>
    </source>
</reference>
<dbReference type="KEGG" id="dcr:108202248"/>
<proteinExistence type="predicted"/>
<gene>
    <name evidence="1" type="ORF">DCAR_0935132</name>
</gene>
<dbReference type="Gramene" id="KZM82679">
    <property type="protein sequence ID" value="KZM82679"/>
    <property type="gene ID" value="DCAR_030248"/>
</dbReference>
<keyword evidence="2" id="KW-1185">Reference proteome</keyword>
<evidence type="ECO:0000313" key="2">
    <source>
        <dbReference type="Proteomes" id="UP000077755"/>
    </source>
</evidence>
<protein>
    <submittedName>
        <fullName evidence="1">Uncharacterized protein</fullName>
    </submittedName>
</protein>
<reference evidence="1" key="2">
    <citation type="submission" date="2022-03" db="EMBL/GenBank/DDBJ databases">
        <title>Draft title - Genomic analysis of global carrot germplasm unveils the trajectory of domestication and the origin of high carotenoid orange carrot.</title>
        <authorList>
            <person name="Iorizzo M."/>
            <person name="Ellison S."/>
            <person name="Senalik D."/>
            <person name="Macko-Podgorni A."/>
            <person name="Grzebelus D."/>
            <person name="Bostan H."/>
            <person name="Rolling W."/>
            <person name="Curaba J."/>
            <person name="Simon P."/>
        </authorList>
    </citation>
    <scope>NUCLEOTIDE SEQUENCE</scope>
    <source>
        <tissue evidence="1">Leaf</tissue>
    </source>
</reference>
<dbReference type="InterPro" id="IPR006461">
    <property type="entry name" value="PLAC_motif_containing"/>
</dbReference>
<dbReference type="OrthoDB" id="1045822at2759"/>
<dbReference type="NCBIfam" id="TIGR01571">
    <property type="entry name" value="A_thal_Cys_rich"/>
    <property type="match status" value="1"/>
</dbReference>
<dbReference type="Proteomes" id="UP000077755">
    <property type="component" value="Chromosome 9"/>
</dbReference>
<name>A0A175YGD8_DAUCS</name>